<feature type="region of interest" description="Disordered" evidence="1">
    <location>
        <begin position="148"/>
        <end position="179"/>
    </location>
</feature>
<feature type="compositionally biased region" description="Polar residues" evidence="1">
    <location>
        <begin position="208"/>
        <end position="219"/>
    </location>
</feature>
<dbReference type="OrthoDB" id="126000at2759"/>
<dbReference type="EMBL" id="ANJA01004649">
    <property type="protein sequence ID" value="ETO58887.1"/>
    <property type="molecule type" value="Genomic_DNA"/>
</dbReference>
<proteinExistence type="predicted"/>
<feature type="region of interest" description="Disordered" evidence="1">
    <location>
        <begin position="195"/>
        <end position="297"/>
    </location>
</feature>
<gene>
    <name evidence="2" type="ORF">F444_22735</name>
</gene>
<feature type="compositionally biased region" description="Polar residues" evidence="1">
    <location>
        <begin position="247"/>
        <end position="268"/>
    </location>
</feature>
<organism evidence="2 3">
    <name type="scientific">Phytophthora nicotianae P1976</name>
    <dbReference type="NCBI Taxonomy" id="1317066"/>
    <lineage>
        <taxon>Eukaryota</taxon>
        <taxon>Sar</taxon>
        <taxon>Stramenopiles</taxon>
        <taxon>Oomycota</taxon>
        <taxon>Peronosporomycetes</taxon>
        <taxon>Peronosporales</taxon>
        <taxon>Peronosporaceae</taxon>
        <taxon>Phytophthora</taxon>
    </lineage>
</organism>
<evidence type="ECO:0000313" key="2">
    <source>
        <dbReference type="EMBL" id="ETO58887.1"/>
    </source>
</evidence>
<comment type="caution">
    <text evidence="2">The sequence shown here is derived from an EMBL/GenBank/DDBJ whole genome shotgun (WGS) entry which is preliminary data.</text>
</comment>
<dbReference type="AlphaFoldDB" id="A0A080YWX6"/>
<name>A0A080YWX6_PHYNI</name>
<dbReference type="PANTHER" id="PTHR33246">
    <property type="entry name" value="CCHC-TYPE DOMAIN-CONTAINING PROTEIN"/>
    <property type="match status" value="1"/>
</dbReference>
<sequence>MVELEDGLNRNVYLAQDDYGIIVTWMEVADNFAAIHGSSNKTKISGKPKVKKIDAFKALAKHLVSNTKNEALRKVGLTGRNMQQRWRTYMRRFKKALSANHTETGLGITSRELARGMSIPQKLEQMCPYYCRMKVLFGLKPNITPSSTVELGVPESDGSDDDEFDDFKGETGNSDERDDCQLTFAPLAQSSFVAMATPRPPDSHETRSTQTANGESSAARTCRSNELFVEEEEAASSESSTEDSQSQNASYAPMPSQSAGHAGETSTSEAKKRKTKDLHQDSKHLKKKSSTSAHDVRMSLSTAYARHTEATVNYLNNKLEEDRRQWNAKQDAEKRQREEDRRQWDALNAAEIEQRRREYDERRSIRKHEIVLELLRQKKTEEEIESFLRLVG</sequence>
<protein>
    <submittedName>
        <fullName evidence="2">Uncharacterized protein</fullName>
    </submittedName>
</protein>
<reference evidence="2 3" key="1">
    <citation type="submission" date="2013-11" db="EMBL/GenBank/DDBJ databases">
        <title>The Genome Sequence of Phytophthora parasitica P1976.</title>
        <authorList>
            <consortium name="The Broad Institute Genomics Platform"/>
            <person name="Russ C."/>
            <person name="Tyler B."/>
            <person name="Panabieres F."/>
            <person name="Shan W."/>
            <person name="Tripathy S."/>
            <person name="Grunwald N."/>
            <person name="Machado M."/>
            <person name="Johnson C.S."/>
            <person name="Walker B."/>
            <person name="Young S."/>
            <person name="Zeng Q."/>
            <person name="Gargeya S."/>
            <person name="Fitzgerald M."/>
            <person name="Haas B."/>
            <person name="Abouelleil A."/>
            <person name="Allen A.W."/>
            <person name="Alvarado L."/>
            <person name="Arachchi H.M."/>
            <person name="Berlin A.M."/>
            <person name="Chapman S.B."/>
            <person name="Gainer-Dewar J."/>
            <person name="Goldberg J."/>
            <person name="Griggs A."/>
            <person name="Gujja S."/>
            <person name="Hansen M."/>
            <person name="Howarth C."/>
            <person name="Imamovic A."/>
            <person name="Ireland A."/>
            <person name="Larimer J."/>
            <person name="McCowan C."/>
            <person name="Murphy C."/>
            <person name="Pearson M."/>
            <person name="Poon T.W."/>
            <person name="Priest M."/>
            <person name="Roberts A."/>
            <person name="Saif S."/>
            <person name="Shea T."/>
            <person name="Sisk P."/>
            <person name="Sykes S."/>
            <person name="Wortman J."/>
            <person name="Nusbaum C."/>
            <person name="Birren B."/>
        </authorList>
    </citation>
    <scope>NUCLEOTIDE SEQUENCE [LARGE SCALE GENOMIC DNA]</scope>
    <source>
        <strain evidence="2 3">P1976</strain>
    </source>
</reference>
<accession>A0A080YWX6</accession>
<dbReference type="PANTHER" id="PTHR33246:SF51">
    <property type="entry name" value="MYB_SANT-LIKE DOMAIN-CONTAINING PROTEIN"/>
    <property type="match status" value="1"/>
</dbReference>
<feature type="compositionally biased region" description="Low complexity" evidence="1">
    <location>
        <begin position="236"/>
        <end position="246"/>
    </location>
</feature>
<evidence type="ECO:0000256" key="1">
    <source>
        <dbReference type="SAM" id="MobiDB-lite"/>
    </source>
</evidence>
<evidence type="ECO:0000313" key="3">
    <source>
        <dbReference type="Proteomes" id="UP000028582"/>
    </source>
</evidence>
<dbReference type="Proteomes" id="UP000028582">
    <property type="component" value="Unassembled WGS sequence"/>
</dbReference>